<reference evidence="1 2" key="1">
    <citation type="submission" date="2019-06" db="EMBL/GenBank/DDBJ databases">
        <title>Persicimonas caeni gen. nov., sp. nov., a predatory bacterium isolated from solar saltern.</title>
        <authorList>
            <person name="Wang S."/>
        </authorList>
    </citation>
    <scope>NUCLEOTIDE SEQUENCE [LARGE SCALE GENOMIC DNA]</scope>
    <source>
        <strain evidence="1 2">YN101</strain>
    </source>
</reference>
<organism evidence="1 2">
    <name type="scientific">Persicimonas caeni</name>
    <dbReference type="NCBI Taxonomy" id="2292766"/>
    <lineage>
        <taxon>Bacteria</taxon>
        <taxon>Deltaproteobacteria</taxon>
        <taxon>Bradymonadales</taxon>
        <taxon>Bradymonadaceae</taxon>
        <taxon>Persicimonas</taxon>
    </lineage>
</organism>
<accession>A0A5B8Y854</accession>
<keyword evidence="2" id="KW-1185">Reference proteome</keyword>
<dbReference type="EMBL" id="CP041186">
    <property type="protein sequence ID" value="QDG52913.1"/>
    <property type="molecule type" value="Genomic_DNA"/>
</dbReference>
<evidence type="ECO:0000313" key="2">
    <source>
        <dbReference type="Proteomes" id="UP000315995"/>
    </source>
</evidence>
<dbReference type="OrthoDB" id="5516635at2"/>
<accession>A0A4Y6PXC7</accession>
<name>A0A4Y6PXC7_PERCE</name>
<dbReference type="AlphaFoldDB" id="A0A4Y6PXC7"/>
<sequence length="81" mass="9077">MAGSKLYLYTTEDCARFGEARGRGGDVEFPPGVHDWTDVLDCRHAPYTDKSLAENCEIAHHVRKHYILVGEEQISKETPTG</sequence>
<dbReference type="Proteomes" id="UP000315995">
    <property type="component" value="Chromosome"/>
</dbReference>
<protein>
    <submittedName>
        <fullName evidence="1">Uncharacterized protein</fullName>
    </submittedName>
</protein>
<evidence type="ECO:0000313" key="1">
    <source>
        <dbReference type="EMBL" id="QDG52913.1"/>
    </source>
</evidence>
<proteinExistence type="predicted"/>
<dbReference type="RefSeq" id="WP_141199374.1">
    <property type="nucleotide sequence ID" value="NZ_CP041186.1"/>
</dbReference>
<gene>
    <name evidence="1" type="ORF">FIV42_19855</name>
</gene>